<dbReference type="GO" id="GO:0005886">
    <property type="term" value="C:plasma membrane"/>
    <property type="evidence" value="ECO:0007669"/>
    <property type="project" value="UniProtKB-SubCell"/>
</dbReference>
<dbReference type="GO" id="GO:0005524">
    <property type="term" value="F:ATP binding"/>
    <property type="evidence" value="ECO:0007669"/>
    <property type="project" value="UniProtKB-KW"/>
</dbReference>
<dbReference type="CDD" id="cd16922">
    <property type="entry name" value="HATPase_EvgS-ArcB-TorS-like"/>
    <property type="match status" value="1"/>
</dbReference>
<evidence type="ECO:0000256" key="18">
    <source>
        <dbReference type="SAM" id="Coils"/>
    </source>
</evidence>
<evidence type="ECO:0000256" key="14">
    <source>
        <dbReference type="ARBA" id="ARBA00064003"/>
    </source>
</evidence>
<evidence type="ECO:0000259" key="20">
    <source>
        <dbReference type="PROSITE" id="PS50110"/>
    </source>
</evidence>
<dbReference type="PROSITE" id="PS50110">
    <property type="entry name" value="RESPONSE_REGULATORY"/>
    <property type="match status" value="1"/>
</dbReference>
<dbReference type="SMART" id="SM00448">
    <property type="entry name" value="REC"/>
    <property type="match status" value="1"/>
</dbReference>
<evidence type="ECO:0000256" key="16">
    <source>
        <dbReference type="PROSITE-ProRule" id="PRU00110"/>
    </source>
</evidence>
<feature type="domain" description="Response regulatory" evidence="20">
    <location>
        <begin position="907"/>
        <end position="1026"/>
    </location>
</feature>
<evidence type="ECO:0000256" key="17">
    <source>
        <dbReference type="PROSITE-ProRule" id="PRU00169"/>
    </source>
</evidence>
<dbReference type="Pfam" id="PF13426">
    <property type="entry name" value="PAS_9"/>
    <property type="match status" value="1"/>
</dbReference>
<keyword evidence="7" id="KW-0812">Transmembrane</keyword>
<keyword evidence="9" id="KW-0418">Kinase</keyword>
<dbReference type="SUPFAM" id="SSF47226">
    <property type="entry name" value="Histidine-containing phosphotransfer domain, HPT domain"/>
    <property type="match status" value="1"/>
</dbReference>
<dbReference type="InterPro" id="IPR011006">
    <property type="entry name" value="CheY-like_superfamily"/>
</dbReference>
<dbReference type="PROSITE" id="PS50894">
    <property type="entry name" value="HPT"/>
    <property type="match status" value="1"/>
</dbReference>
<dbReference type="CDD" id="cd00088">
    <property type="entry name" value="HPT"/>
    <property type="match status" value="1"/>
</dbReference>
<feature type="coiled-coil region" evidence="18">
    <location>
        <begin position="611"/>
        <end position="649"/>
    </location>
</feature>
<dbReference type="SUPFAM" id="SSF55785">
    <property type="entry name" value="PYP-like sensor domain (PAS domain)"/>
    <property type="match status" value="2"/>
</dbReference>
<dbReference type="Pfam" id="PF00512">
    <property type="entry name" value="HisKA"/>
    <property type="match status" value="1"/>
</dbReference>
<dbReference type="NCBIfam" id="TIGR00229">
    <property type="entry name" value="sensory_box"/>
    <property type="match status" value="2"/>
</dbReference>
<dbReference type="Gene3D" id="3.30.450.20">
    <property type="entry name" value="PAS domain"/>
    <property type="match status" value="4"/>
</dbReference>
<dbReference type="PRINTS" id="PR00344">
    <property type="entry name" value="BCTRLSENSOR"/>
</dbReference>
<dbReference type="SUPFAM" id="SSF47384">
    <property type="entry name" value="Homodimeric domain of signal transducing histidine kinase"/>
    <property type="match status" value="1"/>
</dbReference>
<dbReference type="FunFam" id="3.30.565.10:FF:000010">
    <property type="entry name" value="Sensor histidine kinase RcsC"/>
    <property type="match status" value="1"/>
</dbReference>
<evidence type="ECO:0000256" key="4">
    <source>
        <dbReference type="ARBA" id="ARBA00022475"/>
    </source>
</evidence>
<keyword evidence="12" id="KW-0902">Two-component regulatory system</keyword>
<dbReference type="CDD" id="cd00130">
    <property type="entry name" value="PAS"/>
    <property type="match status" value="1"/>
</dbReference>
<keyword evidence="11" id="KW-1133">Transmembrane helix</keyword>
<keyword evidence="13" id="KW-0472">Membrane</keyword>
<dbReference type="InterPro" id="IPR001789">
    <property type="entry name" value="Sig_transdc_resp-reg_receiver"/>
</dbReference>
<proteinExistence type="predicted"/>
<dbReference type="SUPFAM" id="SSF55874">
    <property type="entry name" value="ATPase domain of HSP90 chaperone/DNA topoisomerase II/histidine kinase"/>
    <property type="match status" value="1"/>
</dbReference>
<protein>
    <recommendedName>
        <fullName evidence="15">Sensory/regulatory protein RpfC</fullName>
        <ecNumber evidence="3">2.7.13.3</ecNumber>
    </recommendedName>
</protein>
<sequence length="1155" mass="129932">MKRRHPASMHDGEPRMKNKRHPFFRIPPLIPLLLIMVTAVFTAGTLYQYRASGTLRTAMEGLSAETTLRIADHLRHFLSLPQIVNRINADAMERGLLPVSDQKVLERHFYNQLQLFPQISSVYFGNTEGGLAHSGREPGRFYFMATEDFRAGPFNKYGLGTAEERGEILHRIQNFDARTRPWYKKALAYETHVWSEVYILFTGDGLALSASQPVRDRDDRLLGVVSVDIFLDHIHDFLSGMQIGKTGEAFIMDRSGYLLASSAPDASIFQTNENSVPKKSKVLQSNSHRIKNAGRAIYSHLDHPDKIREIVSIQFTSGKEKYMLQVSPLQENSGIDWLICVIIPETDYISDILSSQRNTFFIIAAALILSLITGRLIREREMNFRNFFESIGDLVAVTRPSGRIIYTNTNLRQSLGYSREECHGMYIIDLYPEKIREEARATLEAMLEGKQESCLLPLMQKNGKKLSVEARIWRGEWNGKECIFGLAKDIRVQVEAQKRFERIFQNNPALMALWLLPESRLSDVNDTFLQTLSYRKEDILNKTPQELNLFPFPEQLEALTLRLNETGRVTNTEIRIQDSKGQRKDGIFSGDVISSHGKHYLLTVMVDISERKQAEIALEESRTVLEKTNKALSEAIAETKEMALKAERANMAKSEFLAHMSHEIRTPMNGVIGMSNLLMETPLTEKQRHYTEALRSSAVSLLGIINDILDLSKIEAGRMEMEIHDFSLDGLLENFMAAMAPQAREKGLDFRCSKEDEVPSRLAGDAGRLRQILTNLVGNAIKFTDKGSVSISISKGQQDARGIILHFTIEDTGIGIPEHKQPLLFEKFSQVDRSTTRQYGGTGLGLAISRHLVLLMDGDIGMESRPGKGSRFWFYIRLKKTDEEENPVTENRETVTGKDLLAKSHARILLVEDNVINQKVAIGFLQNLGFSPTAVSNGLEALEALKKAPWDLVLMDIQMPLMDGLEATRCIRHPKSGVRNPAIPIIAMTAHAMQDDRERCLNAGMNDYVTKPLNPEALTAALMKWLPETPAGSGNEALDLSDEDDKNKIWNKKTLKEFLGDDRETINIIVQEFMETAPAQIAEIRDLITKNDTGGVRFEAHSLKGVAAHMGAETLSGIAFDMEKKAKAGDLEGCRKILGHLQQAMAELKECMDES</sequence>
<dbReference type="FunFam" id="1.10.287.130:FF:000002">
    <property type="entry name" value="Two-component osmosensing histidine kinase"/>
    <property type="match status" value="1"/>
</dbReference>
<dbReference type="CDD" id="cd12913">
    <property type="entry name" value="PDC1_MCP_like"/>
    <property type="match status" value="1"/>
</dbReference>
<evidence type="ECO:0000313" key="24">
    <source>
        <dbReference type="EMBL" id="TWI66910.1"/>
    </source>
</evidence>
<dbReference type="SMART" id="SM00387">
    <property type="entry name" value="HATPase_c"/>
    <property type="match status" value="1"/>
</dbReference>
<dbReference type="SUPFAM" id="SSF103190">
    <property type="entry name" value="Sensory domain-like"/>
    <property type="match status" value="1"/>
</dbReference>
<dbReference type="AlphaFoldDB" id="A0A562REU9"/>
<dbReference type="Gene3D" id="3.30.565.10">
    <property type="entry name" value="Histidine kinase-like ATPase, C-terminal domain"/>
    <property type="match status" value="1"/>
</dbReference>
<dbReference type="InterPro" id="IPR033479">
    <property type="entry name" value="dCache_1"/>
</dbReference>
<dbReference type="SMART" id="SM00091">
    <property type="entry name" value="PAS"/>
    <property type="match status" value="2"/>
</dbReference>
<dbReference type="InterPro" id="IPR036641">
    <property type="entry name" value="HPT_dom_sf"/>
</dbReference>
<evidence type="ECO:0000256" key="8">
    <source>
        <dbReference type="ARBA" id="ARBA00022741"/>
    </source>
</evidence>
<feature type="domain" description="HPt" evidence="23">
    <location>
        <begin position="1062"/>
        <end position="1155"/>
    </location>
</feature>
<keyword evidence="8" id="KW-0547">Nucleotide-binding</keyword>
<feature type="modified residue" description="4-aspartylphosphate" evidence="17">
    <location>
        <position position="956"/>
    </location>
</feature>
<evidence type="ECO:0000256" key="1">
    <source>
        <dbReference type="ARBA" id="ARBA00000085"/>
    </source>
</evidence>
<keyword evidence="6" id="KW-0808">Transferase</keyword>
<organism evidence="24 25">
    <name type="scientific">Desulfobotulus alkaliphilus</name>
    <dbReference type="NCBI Taxonomy" id="622671"/>
    <lineage>
        <taxon>Bacteria</taxon>
        <taxon>Pseudomonadati</taxon>
        <taxon>Thermodesulfobacteriota</taxon>
        <taxon>Desulfobacteria</taxon>
        <taxon>Desulfobacterales</taxon>
        <taxon>Desulfobacteraceae</taxon>
        <taxon>Desulfobotulus</taxon>
    </lineage>
</organism>
<keyword evidence="18" id="KW-0175">Coiled coil</keyword>
<evidence type="ECO:0000259" key="19">
    <source>
        <dbReference type="PROSITE" id="PS50109"/>
    </source>
</evidence>
<dbReference type="EMBL" id="VLLC01000029">
    <property type="protein sequence ID" value="TWI66910.1"/>
    <property type="molecule type" value="Genomic_DNA"/>
</dbReference>
<dbReference type="InterPro" id="IPR035965">
    <property type="entry name" value="PAS-like_dom_sf"/>
</dbReference>
<dbReference type="Pfam" id="PF00072">
    <property type="entry name" value="Response_reg"/>
    <property type="match status" value="1"/>
</dbReference>
<evidence type="ECO:0000256" key="10">
    <source>
        <dbReference type="ARBA" id="ARBA00022840"/>
    </source>
</evidence>
<dbReference type="Gene3D" id="1.20.120.160">
    <property type="entry name" value="HPT domain"/>
    <property type="match status" value="1"/>
</dbReference>
<dbReference type="PROSITE" id="PS50112">
    <property type="entry name" value="PAS"/>
    <property type="match status" value="1"/>
</dbReference>
<dbReference type="EC" id="2.7.13.3" evidence="3"/>
<name>A0A562REU9_9BACT</name>
<comment type="subunit">
    <text evidence="14">At low DSF concentrations, interacts with RpfF.</text>
</comment>
<dbReference type="CDD" id="cd17546">
    <property type="entry name" value="REC_hyHK_CKI1_RcsC-like"/>
    <property type="match status" value="1"/>
</dbReference>
<dbReference type="Gene3D" id="3.40.50.2300">
    <property type="match status" value="1"/>
</dbReference>
<keyword evidence="4" id="KW-1003">Cell membrane</keyword>
<evidence type="ECO:0000256" key="2">
    <source>
        <dbReference type="ARBA" id="ARBA00004651"/>
    </source>
</evidence>
<dbReference type="Pfam" id="PF01627">
    <property type="entry name" value="Hpt"/>
    <property type="match status" value="1"/>
</dbReference>
<dbReference type="InterPro" id="IPR003661">
    <property type="entry name" value="HisK_dim/P_dom"/>
</dbReference>
<dbReference type="InterPro" id="IPR008207">
    <property type="entry name" value="Sig_transdc_His_kin_Hpt_dom"/>
</dbReference>
<evidence type="ECO:0000256" key="5">
    <source>
        <dbReference type="ARBA" id="ARBA00022553"/>
    </source>
</evidence>
<evidence type="ECO:0000256" key="15">
    <source>
        <dbReference type="ARBA" id="ARBA00068150"/>
    </source>
</evidence>
<dbReference type="Pfam" id="PF02743">
    <property type="entry name" value="dCache_1"/>
    <property type="match status" value="1"/>
</dbReference>
<dbReference type="InterPro" id="IPR000014">
    <property type="entry name" value="PAS"/>
</dbReference>
<evidence type="ECO:0000256" key="12">
    <source>
        <dbReference type="ARBA" id="ARBA00023012"/>
    </source>
</evidence>
<dbReference type="PANTHER" id="PTHR45339">
    <property type="entry name" value="HYBRID SIGNAL TRANSDUCTION HISTIDINE KINASE J"/>
    <property type="match status" value="1"/>
</dbReference>
<dbReference type="InterPro" id="IPR000700">
    <property type="entry name" value="PAS-assoc_C"/>
</dbReference>
<evidence type="ECO:0000256" key="6">
    <source>
        <dbReference type="ARBA" id="ARBA00022679"/>
    </source>
</evidence>
<dbReference type="InterPro" id="IPR005467">
    <property type="entry name" value="His_kinase_dom"/>
</dbReference>
<evidence type="ECO:0000259" key="22">
    <source>
        <dbReference type="PROSITE" id="PS50113"/>
    </source>
</evidence>
<dbReference type="CDD" id="cd00082">
    <property type="entry name" value="HisKA"/>
    <property type="match status" value="1"/>
</dbReference>
<keyword evidence="5 17" id="KW-0597">Phosphoprotein</keyword>
<gene>
    <name evidence="24" type="ORF">LZ24_02868</name>
</gene>
<keyword evidence="10" id="KW-0067">ATP-binding</keyword>
<dbReference type="PROSITE" id="PS50113">
    <property type="entry name" value="PAC"/>
    <property type="match status" value="1"/>
</dbReference>
<dbReference type="SMART" id="SM00388">
    <property type="entry name" value="HisKA"/>
    <property type="match status" value="1"/>
</dbReference>
<evidence type="ECO:0000256" key="3">
    <source>
        <dbReference type="ARBA" id="ARBA00012438"/>
    </source>
</evidence>
<evidence type="ECO:0000256" key="7">
    <source>
        <dbReference type="ARBA" id="ARBA00022692"/>
    </source>
</evidence>
<dbReference type="SUPFAM" id="SSF52172">
    <property type="entry name" value="CheY-like"/>
    <property type="match status" value="1"/>
</dbReference>
<dbReference type="Proteomes" id="UP000318307">
    <property type="component" value="Unassembled WGS sequence"/>
</dbReference>
<feature type="domain" description="PAS" evidence="21">
    <location>
        <begin position="380"/>
        <end position="450"/>
    </location>
</feature>
<dbReference type="OrthoDB" id="9812395at2"/>
<accession>A0A562REU9</accession>
<evidence type="ECO:0000256" key="13">
    <source>
        <dbReference type="ARBA" id="ARBA00023136"/>
    </source>
</evidence>
<evidence type="ECO:0000256" key="11">
    <source>
        <dbReference type="ARBA" id="ARBA00022989"/>
    </source>
</evidence>
<dbReference type="InterPro" id="IPR036097">
    <property type="entry name" value="HisK_dim/P_sf"/>
</dbReference>
<dbReference type="Pfam" id="PF02518">
    <property type="entry name" value="HATPase_c"/>
    <property type="match status" value="1"/>
</dbReference>
<feature type="domain" description="PAC" evidence="22">
    <location>
        <begin position="570"/>
        <end position="620"/>
    </location>
</feature>
<evidence type="ECO:0000259" key="21">
    <source>
        <dbReference type="PROSITE" id="PS50112"/>
    </source>
</evidence>
<comment type="catalytic activity">
    <reaction evidence="1">
        <text>ATP + protein L-histidine = ADP + protein N-phospho-L-histidine.</text>
        <dbReference type="EC" id="2.7.13.3"/>
    </reaction>
</comment>
<dbReference type="Pfam" id="PF00989">
    <property type="entry name" value="PAS"/>
    <property type="match status" value="1"/>
</dbReference>
<feature type="modified residue" description="Phosphohistidine" evidence="16">
    <location>
        <position position="1101"/>
    </location>
</feature>
<dbReference type="InterPro" id="IPR036890">
    <property type="entry name" value="HATPase_C_sf"/>
</dbReference>
<comment type="caution">
    <text evidence="24">The sequence shown here is derived from an EMBL/GenBank/DDBJ whole genome shotgun (WGS) entry which is preliminary data.</text>
</comment>
<dbReference type="InterPro" id="IPR029151">
    <property type="entry name" value="Sensor-like_sf"/>
</dbReference>
<keyword evidence="25" id="KW-1185">Reference proteome</keyword>
<dbReference type="CDD" id="cd12912">
    <property type="entry name" value="PDC2_MCP_like"/>
    <property type="match status" value="1"/>
</dbReference>
<dbReference type="Gene3D" id="1.10.287.130">
    <property type="match status" value="1"/>
</dbReference>
<feature type="domain" description="Histidine kinase" evidence="19">
    <location>
        <begin position="659"/>
        <end position="880"/>
    </location>
</feature>
<dbReference type="PANTHER" id="PTHR45339:SF1">
    <property type="entry name" value="HYBRID SIGNAL TRANSDUCTION HISTIDINE KINASE J"/>
    <property type="match status" value="1"/>
</dbReference>
<evidence type="ECO:0000313" key="25">
    <source>
        <dbReference type="Proteomes" id="UP000318307"/>
    </source>
</evidence>
<comment type="subcellular location">
    <subcellularLocation>
        <location evidence="2">Cell membrane</location>
        <topology evidence="2">Multi-pass membrane protein</topology>
    </subcellularLocation>
</comment>
<evidence type="ECO:0000256" key="9">
    <source>
        <dbReference type="ARBA" id="ARBA00022777"/>
    </source>
</evidence>
<reference evidence="24 25" key="1">
    <citation type="submission" date="2019-07" db="EMBL/GenBank/DDBJ databases">
        <title>Genome sequencing of 100 strains of the haloalkaliphilic chemolithoautotrophic sulfur-oxidizing bacterium Thioalkalivibrio.</title>
        <authorList>
            <person name="Muyzer G."/>
        </authorList>
    </citation>
    <scope>NUCLEOTIDE SEQUENCE [LARGE SCALE GENOMIC DNA]</scope>
    <source>
        <strain evidence="24 25">ASO4-4</strain>
    </source>
</reference>
<dbReference type="InterPro" id="IPR003594">
    <property type="entry name" value="HATPase_dom"/>
</dbReference>
<evidence type="ECO:0000259" key="23">
    <source>
        <dbReference type="PROSITE" id="PS50894"/>
    </source>
</evidence>
<dbReference type="GO" id="GO:0006355">
    <property type="term" value="P:regulation of DNA-templated transcription"/>
    <property type="evidence" value="ECO:0007669"/>
    <property type="project" value="InterPro"/>
</dbReference>
<dbReference type="GO" id="GO:0000155">
    <property type="term" value="F:phosphorelay sensor kinase activity"/>
    <property type="evidence" value="ECO:0007669"/>
    <property type="project" value="InterPro"/>
</dbReference>
<dbReference type="PROSITE" id="PS50109">
    <property type="entry name" value="HIS_KIN"/>
    <property type="match status" value="1"/>
</dbReference>
<dbReference type="InterPro" id="IPR004358">
    <property type="entry name" value="Sig_transdc_His_kin-like_C"/>
</dbReference>
<dbReference type="InterPro" id="IPR013767">
    <property type="entry name" value="PAS_fold"/>
</dbReference>